<dbReference type="GO" id="GO:0141221">
    <property type="term" value="F:histone deacetylase activity, hydrolytic mechanism"/>
    <property type="evidence" value="ECO:0007669"/>
    <property type="project" value="UniProtKB-EC"/>
</dbReference>
<evidence type="ECO:0000256" key="12">
    <source>
        <dbReference type="ARBA" id="ARBA00023242"/>
    </source>
</evidence>
<keyword evidence="16" id="KW-1185">Reference proteome</keyword>
<dbReference type="SUPFAM" id="SSF52768">
    <property type="entry name" value="Arginase/deacetylase"/>
    <property type="match status" value="1"/>
</dbReference>
<dbReference type="EMBL" id="JACGWO010000003">
    <property type="protein sequence ID" value="KAK4432979.1"/>
    <property type="molecule type" value="Genomic_DNA"/>
</dbReference>
<keyword evidence="9" id="KW-0156">Chromatin regulator</keyword>
<dbReference type="PANTHER" id="PTHR10625">
    <property type="entry name" value="HISTONE DEACETYLASE HDAC1-RELATED"/>
    <property type="match status" value="1"/>
</dbReference>
<evidence type="ECO:0000259" key="14">
    <source>
        <dbReference type="Pfam" id="PF00850"/>
    </source>
</evidence>
<dbReference type="GO" id="GO:0046872">
    <property type="term" value="F:metal ion binding"/>
    <property type="evidence" value="ECO:0007669"/>
    <property type="project" value="UniProtKB-KW"/>
</dbReference>
<dbReference type="InterPro" id="IPR037138">
    <property type="entry name" value="His_deacetylse_dom_sf"/>
</dbReference>
<evidence type="ECO:0000313" key="15">
    <source>
        <dbReference type="EMBL" id="KAK4432979.1"/>
    </source>
</evidence>
<keyword evidence="8" id="KW-0862">Zinc</keyword>
<reference evidence="15" key="2">
    <citation type="journal article" date="2024" name="Plant">
        <title>Genomic evolution and insights into agronomic trait innovations of Sesamum species.</title>
        <authorList>
            <person name="Miao H."/>
            <person name="Wang L."/>
            <person name="Qu L."/>
            <person name="Liu H."/>
            <person name="Sun Y."/>
            <person name="Le M."/>
            <person name="Wang Q."/>
            <person name="Wei S."/>
            <person name="Zheng Y."/>
            <person name="Lin W."/>
            <person name="Duan Y."/>
            <person name="Cao H."/>
            <person name="Xiong S."/>
            <person name="Wang X."/>
            <person name="Wei L."/>
            <person name="Li C."/>
            <person name="Ma Q."/>
            <person name="Ju M."/>
            <person name="Zhao R."/>
            <person name="Li G."/>
            <person name="Mu C."/>
            <person name="Tian Q."/>
            <person name="Mei H."/>
            <person name="Zhang T."/>
            <person name="Gao T."/>
            <person name="Zhang H."/>
        </authorList>
    </citation>
    <scope>NUCLEOTIDE SEQUENCE</scope>
    <source>
        <strain evidence="15">3651</strain>
    </source>
</reference>
<evidence type="ECO:0000256" key="8">
    <source>
        <dbReference type="ARBA" id="ARBA00022833"/>
    </source>
</evidence>
<comment type="cofactor">
    <cofactor evidence="1">
        <name>Zn(2+)</name>
        <dbReference type="ChEBI" id="CHEBI:29105"/>
    </cofactor>
</comment>
<evidence type="ECO:0000256" key="5">
    <source>
        <dbReference type="ARBA" id="ARBA00022491"/>
    </source>
</evidence>
<dbReference type="EC" id="3.5.1.98" evidence="4"/>
<sequence length="505" mass="56607">MDVKDEVDGPLSRSGDVATPKDRRVGLIYDERMCQHYAPDYEDHPECPDRVRVIWDRLNSSGLAKRCVILNAKDADDNHLALVHTKNHIDLIKNISSERSEPRRKRTAAKFNSIYFNEGSSEAAYLAAGSVVEVAEKVAEGKLDSGFAIVRPPGHHAEEAEPMGFCLYNNVAIAASFLLNERRDLGINKILIVDWDVHHGNGTQKMFYNDPRVLFFSVHRHDFGTFYPAGDDGSYIMTGEGPGAGYNINVPWENSRCGDADYLAVWDHILIPVAQQFNPDMIIISAGFDAAIGVSWGCRVSRMGTHLLDKLMEFAGGKIVMALEGGYNLKSLANSAQACVEVLLQDKPVIGTLEAYPFESTWRVIQEVRQQLSAYWPILAVKLSDKVIDRRITQIEFSSSDSDDEHPHSPSIALDGFKTVDNTEGMRKPCVGSMDKTKPKEIIWKTFPHRLFFARERTSTWGPGGVAFLHPKSNDQEKTYMCLYKITLEQFNDVLLQENVSSYIT</sequence>
<evidence type="ECO:0000256" key="11">
    <source>
        <dbReference type="ARBA" id="ARBA00023163"/>
    </source>
</evidence>
<feature type="domain" description="Histone deacetylase" evidence="14">
    <location>
        <begin position="44"/>
        <end position="343"/>
    </location>
</feature>
<evidence type="ECO:0000256" key="13">
    <source>
        <dbReference type="ARBA" id="ARBA00049416"/>
    </source>
</evidence>
<dbReference type="InterPro" id="IPR000286">
    <property type="entry name" value="HDACs"/>
</dbReference>
<keyword evidence="12" id="KW-0539">Nucleus</keyword>
<evidence type="ECO:0000256" key="1">
    <source>
        <dbReference type="ARBA" id="ARBA00001947"/>
    </source>
</evidence>
<evidence type="ECO:0000256" key="3">
    <source>
        <dbReference type="ARBA" id="ARBA00007738"/>
    </source>
</evidence>
<keyword evidence="7" id="KW-0378">Hydrolase</keyword>
<evidence type="ECO:0000313" key="16">
    <source>
        <dbReference type="Proteomes" id="UP001293254"/>
    </source>
</evidence>
<comment type="caution">
    <text evidence="15">The sequence shown here is derived from an EMBL/GenBank/DDBJ whole genome shotgun (WGS) entry which is preliminary data.</text>
</comment>
<proteinExistence type="inferred from homology"/>
<dbReference type="Proteomes" id="UP001293254">
    <property type="component" value="Unassembled WGS sequence"/>
</dbReference>
<dbReference type="PANTHER" id="PTHR10625:SF25">
    <property type="entry name" value="HISTONE DEACETYLASE 18-RELATED"/>
    <property type="match status" value="1"/>
</dbReference>
<evidence type="ECO:0000256" key="6">
    <source>
        <dbReference type="ARBA" id="ARBA00022723"/>
    </source>
</evidence>
<comment type="subcellular location">
    <subcellularLocation>
        <location evidence="2">Nucleus</location>
    </subcellularLocation>
</comment>
<evidence type="ECO:0000256" key="9">
    <source>
        <dbReference type="ARBA" id="ARBA00022853"/>
    </source>
</evidence>
<evidence type="ECO:0000256" key="10">
    <source>
        <dbReference type="ARBA" id="ARBA00023015"/>
    </source>
</evidence>
<keyword evidence="6" id="KW-0479">Metal-binding</keyword>
<reference evidence="15" key="1">
    <citation type="submission" date="2020-06" db="EMBL/GenBank/DDBJ databases">
        <authorList>
            <person name="Li T."/>
            <person name="Hu X."/>
            <person name="Zhang T."/>
            <person name="Song X."/>
            <person name="Zhang H."/>
            <person name="Dai N."/>
            <person name="Sheng W."/>
            <person name="Hou X."/>
            <person name="Wei L."/>
        </authorList>
    </citation>
    <scope>NUCLEOTIDE SEQUENCE</scope>
    <source>
        <strain evidence="15">3651</strain>
        <tissue evidence="15">Leaf</tissue>
    </source>
</reference>
<gene>
    <name evidence="15" type="ORF">Salat_1060100</name>
</gene>
<dbReference type="GO" id="GO:0005737">
    <property type="term" value="C:cytoplasm"/>
    <property type="evidence" value="ECO:0007669"/>
    <property type="project" value="UniProtKB-ARBA"/>
</dbReference>
<dbReference type="GO" id="GO:0000118">
    <property type="term" value="C:histone deacetylase complex"/>
    <property type="evidence" value="ECO:0007669"/>
    <property type="project" value="TreeGrafter"/>
</dbReference>
<dbReference type="Pfam" id="PF00850">
    <property type="entry name" value="Hist_deacetyl"/>
    <property type="match status" value="1"/>
</dbReference>
<dbReference type="PRINTS" id="PR01270">
    <property type="entry name" value="HDASUPER"/>
</dbReference>
<dbReference type="GO" id="GO:0040029">
    <property type="term" value="P:epigenetic regulation of gene expression"/>
    <property type="evidence" value="ECO:0007669"/>
    <property type="project" value="TreeGrafter"/>
</dbReference>
<comment type="catalytic activity">
    <reaction evidence="13">
        <text>N(6)-acetyl-L-lysyl-[histone] + H2O = L-lysyl-[histone] + acetate</text>
        <dbReference type="Rhea" id="RHEA:58196"/>
        <dbReference type="Rhea" id="RHEA-COMP:9845"/>
        <dbReference type="Rhea" id="RHEA-COMP:11338"/>
        <dbReference type="ChEBI" id="CHEBI:15377"/>
        <dbReference type="ChEBI" id="CHEBI:29969"/>
        <dbReference type="ChEBI" id="CHEBI:30089"/>
        <dbReference type="ChEBI" id="CHEBI:61930"/>
        <dbReference type="EC" id="3.5.1.98"/>
    </reaction>
    <physiologicalReaction direction="left-to-right" evidence="13">
        <dbReference type="Rhea" id="RHEA:58197"/>
    </physiologicalReaction>
</comment>
<dbReference type="Gene3D" id="3.40.800.20">
    <property type="entry name" value="Histone deacetylase domain"/>
    <property type="match status" value="1"/>
</dbReference>
<evidence type="ECO:0000256" key="7">
    <source>
        <dbReference type="ARBA" id="ARBA00022801"/>
    </source>
</evidence>
<keyword evidence="5" id="KW-0678">Repressor</keyword>
<keyword evidence="10" id="KW-0805">Transcription regulation</keyword>
<dbReference type="InterPro" id="IPR023801">
    <property type="entry name" value="His_deacetylse_dom"/>
</dbReference>
<evidence type="ECO:0000256" key="4">
    <source>
        <dbReference type="ARBA" id="ARBA00012111"/>
    </source>
</evidence>
<name>A0AAE2CSY2_9LAMI</name>
<accession>A0AAE2CSY2</accession>
<dbReference type="InterPro" id="IPR023696">
    <property type="entry name" value="Ureohydrolase_dom_sf"/>
</dbReference>
<comment type="similarity">
    <text evidence="3">Belongs to the histone deacetylase family. HD type 2 subfamily.</text>
</comment>
<dbReference type="GO" id="GO:0050793">
    <property type="term" value="P:regulation of developmental process"/>
    <property type="evidence" value="ECO:0007669"/>
    <property type="project" value="UniProtKB-ARBA"/>
</dbReference>
<keyword evidence="11" id="KW-0804">Transcription</keyword>
<protein>
    <recommendedName>
        <fullName evidence="4">histone deacetylase</fullName>
        <ecNumber evidence="4">3.5.1.98</ecNumber>
    </recommendedName>
</protein>
<evidence type="ECO:0000256" key="2">
    <source>
        <dbReference type="ARBA" id="ARBA00004123"/>
    </source>
</evidence>
<dbReference type="AlphaFoldDB" id="A0AAE2CSY2"/>
<organism evidence="15 16">
    <name type="scientific">Sesamum alatum</name>
    <dbReference type="NCBI Taxonomy" id="300844"/>
    <lineage>
        <taxon>Eukaryota</taxon>
        <taxon>Viridiplantae</taxon>
        <taxon>Streptophyta</taxon>
        <taxon>Embryophyta</taxon>
        <taxon>Tracheophyta</taxon>
        <taxon>Spermatophyta</taxon>
        <taxon>Magnoliopsida</taxon>
        <taxon>eudicotyledons</taxon>
        <taxon>Gunneridae</taxon>
        <taxon>Pentapetalae</taxon>
        <taxon>asterids</taxon>
        <taxon>lamiids</taxon>
        <taxon>Lamiales</taxon>
        <taxon>Pedaliaceae</taxon>
        <taxon>Sesamum</taxon>
    </lineage>
</organism>
<dbReference type="FunFam" id="3.40.800.20:FF:000014">
    <property type="entry name" value="Histone deacetylase 15"/>
    <property type="match status" value="1"/>
</dbReference>